<dbReference type="InterPro" id="IPR036412">
    <property type="entry name" value="HAD-like_sf"/>
</dbReference>
<dbReference type="NCBIfam" id="TIGR01488">
    <property type="entry name" value="HAD-SF-IB"/>
    <property type="match status" value="1"/>
</dbReference>
<dbReference type="Gene3D" id="3.90.1470.20">
    <property type="match status" value="1"/>
</dbReference>
<comment type="caution">
    <text evidence="6">The sequence shown here is derived from an EMBL/GenBank/DDBJ whole genome shotgun (WGS) entry which is preliminary data.</text>
</comment>
<dbReference type="GO" id="GO:0019509">
    <property type="term" value="P:L-methionine salvage from methylthioadenosine"/>
    <property type="evidence" value="ECO:0007669"/>
    <property type="project" value="UniProtKB-UniRule"/>
</dbReference>
<reference evidence="7" key="1">
    <citation type="journal article" date="2015" name="Genome">
        <title>Whole Genome Sequence of the Non-Microcystin-Producing Microcystis aeruginosa Strain NIES-44.</title>
        <authorList>
            <person name="Okano K."/>
            <person name="Miyata N."/>
            <person name="Ozaki Y."/>
        </authorList>
    </citation>
    <scope>NUCLEOTIDE SEQUENCE [LARGE SCALE GENOMIC DNA]</scope>
    <source>
        <strain evidence="7">NIES-44</strain>
    </source>
</reference>
<evidence type="ECO:0000313" key="6">
    <source>
        <dbReference type="EMBL" id="GAL91501.1"/>
    </source>
</evidence>
<dbReference type="UniPathway" id="UPA00904">
    <property type="reaction ID" value="UER00877"/>
</dbReference>
<comment type="similarity">
    <text evidence="5">Belongs to the HAD-like hydrolase superfamily. MtnX family.</text>
</comment>
<dbReference type="GO" id="GO:0005737">
    <property type="term" value="C:cytoplasm"/>
    <property type="evidence" value="ECO:0007669"/>
    <property type="project" value="TreeGrafter"/>
</dbReference>
<gene>
    <name evidence="5" type="primary">mtnX</name>
    <name evidence="6" type="ORF">N44_01509</name>
</gene>
<organism evidence="6 7">
    <name type="scientific">Microcystis aeruginosa NIES-44</name>
    <dbReference type="NCBI Taxonomy" id="449439"/>
    <lineage>
        <taxon>Bacteria</taxon>
        <taxon>Bacillati</taxon>
        <taxon>Cyanobacteriota</taxon>
        <taxon>Cyanophyceae</taxon>
        <taxon>Oscillatoriophycideae</taxon>
        <taxon>Chroococcales</taxon>
        <taxon>Microcystaceae</taxon>
        <taxon>Microcystis</taxon>
    </lineage>
</organism>
<keyword evidence="2 5" id="KW-0028">Amino-acid biosynthesis</keyword>
<comment type="similarity">
    <text evidence="1">Belongs to the HAD-like hydrolase superfamily. SerB family.</text>
</comment>
<evidence type="ECO:0000256" key="4">
    <source>
        <dbReference type="ARBA" id="ARBA00023167"/>
    </source>
</evidence>
<name>A0A0A1VQF8_MICAE</name>
<dbReference type="PANTHER" id="PTHR43344:SF21">
    <property type="entry name" value="POLYOL PHOSPHATE PHOSPHATASE PYP1"/>
    <property type="match status" value="1"/>
</dbReference>
<dbReference type="PANTHER" id="PTHR43344">
    <property type="entry name" value="PHOSPHOSERINE PHOSPHATASE"/>
    <property type="match status" value="1"/>
</dbReference>
<sequence length="210" mass="23865">MSKIVFCDFDGTITAVETFAGMLKEFAPDLSAQIMPQMYARTLTLRRGVRQLLESIPSQKYADILAYAESKPIRPGLAEFLAFLQEQSIPFIIISGGIQAMIETVLKREGLLDKVTAIYGVNLHTQGEYLQVHSDWENETELVAKALIMDKYSGVETIAIGDSVTDITMARRADLVFARDRLIDYLQAENQPYIPWDNFFEIREYLLLRD</sequence>
<accession>A0A0A1VQF8</accession>
<dbReference type="Gene3D" id="3.40.50.1000">
    <property type="entry name" value="HAD superfamily/HAD-like"/>
    <property type="match status" value="1"/>
</dbReference>
<dbReference type="RefSeq" id="WP_045356548.1">
    <property type="nucleotide sequence ID" value="NZ_BBPA01000003.1"/>
</dbReference>
<dbReference type="AlphaFoldDB" id="A0A0A1VQF8"/>
<dbReference type="SUPFAM" id="SSF56784">
    <property type="entry name" value="HAD-like"/>
    <property type="match status" value="1"/>
</dbReference>
<keyword evidence="4 5" id="KW-0486">Methionine biosynthesis</keyword>
<evidence type="ECO:0000313" key="7">
    <source>
        <dbReference type="Proteomes" id="UP000030321"/>
    </source>
</evidence>
<dbReference type="HAMAP" id="MF_01680">
    <property type="entry name" value="Salvage_MtnX"/>
    <property type="match status" value="1"/>
</dbReference>
<dbReference type="InterPro" id="IPR023214">
    <property type="entry name" value="HAD_sf"/>
</dbReference>
<dbReference type="GO" id="GO:0006564">
    <property type="term" value="P:L-serine biosynthetic process"/>
    <property type="evidence" value="ECO:0007669"/>
    <property type="project" value="TreeGrafter"/>
</dbReference>
<comment type="catalytic activity">
    <reaction evidence="5">
        <text>2-hydroxy-5-methylsulfanyl-3-oxopent-1-enyl phosphate + H2O = 1,2-dihydroxy-5-(methylsulfanyl)pent-1-en-3-one + phosphate</text>
        <dbReference type="Rhea" id="RHEA:14481"/>
        <dbReference type="ChEBI" id="CHEBI:15377"/>
        <dbReference type="ChEBI" id="CHEBI:43474"/>
        <dbReference type="ChEBI" id="CHEBI:49252"/>
        <dbReference type="ChEBI" id="CHEBI:59505"/>
        <dbReference type="EC" id="3.1.3.87"/>
    </reaction>
</comment>
<evidence type="ECO:0000256" key="1">
    <source>
        <dbReference type="ARBA" id="ARBA00009184"/>
    </source>
</evidence>
<evidence type="ECO:0000256" key="3">
    <source>
        <dbReference type="ARBA" id="ARBA00022801"/>
    </source>
</evidence>
<keyword evidence="3 5" id="KW-0378">Hydrolase</keyword>
<comment type="function">
    <text evidence="5">Dephosphorylates 2-hydroxy-3-keto-5-methylthiopentenyl-1-phosphate (HK-MTPenyl-1-P) yielding 1,2-dihydroxy-3-keto-5-methylthiopentene (DHK-MTPene).</text>
</comment>
<dbReference type="Pfam" id="PF12710">
    <property type="entry name" value="HAD"/>
    <property type="match status" value="1"/>
</dbReference>
<protein>
    <recommendedName>
        <fullName evidence="5">2-hydroxy-3-keto-5-methylthiopentenyl-1-phosphate phosphatase</fullName>
        <shortName evidence="5">HK-MTPenyl-1-P phosphatase</shortName>
        <ecNumber evidence="5">3.1.3.87</ecNumber>
    </recommendedName>
</protein>
<dbReference type="GO" id="GO:0043716">
    <property type="term" value="F:2-hydroxy-3-keto-5-methylthiopentenyl-1-phosphate phosphatase activity"/>
    <property type="evidence" value="ECO:0007669"/>
    <property type="project" value="UniProtKB-UniRule"/>
</dbReference>
<dbReference type="Proteomes" id="UP000030321">
    <property type="component" value="Unassembled WGS sequence"/>
</dbReference>
<proteinExistence type="inferred from homology"/>
<dbReference type="InterPro" id="IPR017718">
    <property type="entry name" value="HAD-SF_hydro_IB_MtnX"/>
</dbReference>
<dbReference type="GO" id="GO:0000287">
    <property type="term" value="F:magnesium ion binding"/>
    <property type="evidence" value="ECO:0007669"/>
    <property type="project" value="TreeGrafter"/>
</dbReference>
<dbReference type="EMBL" id="BBPA01000003">
    <property type="protein sequence ID" value="GAL91501.1"/>
    <property type="molecule type" value="Genomic_DNA"/>
</dbReference>
<comment type="pathway">
    <text evidence="5">Amino-acid biosynthesis; L-methionine biosynthesis via salvage pathway; L-methionine from S-methyl-5-thio-alpha-D-ribose 1-phosphate: step 4/6.</text>
</comment>
<dbReference type="InterPro" id="IPR050582">
    <property type="entry name" value="HAD-like_SerB"/>
</dbReference>
<evidence type="ECO:0000256" key="5">
    <source>
        <dbReference type="HAMAP-Rule" id="MF_01680"/>
    </source>
</evidence>
<dbReference type="GO" id="GO:0036424">
    <property type="term" value="F:L-phosphoserine phosphatase activity"/>
    <property type="evidence" value="ECO:0007669"/>
    <property type="project" value="TreeGrafter"/>
</dbReference>
<dbReference type="EC" id="3.1.3.87" evidence="5"/>
<evidence type="ECO:0000256" key="2">
    <source>
        <dbReference type="ARBA" id="ARBA00022605"/>
    </source>
</evidence>